<accession>A0AAV7J454</accession>
<dbReference type="CDD" id="cd00063">
    <property type="entry name" value="FN3"/>
    <property type="match status" value="2"/>
</dbReference>
<evidence type="ECO:0000259" key="5">
    <source>
        <dbReference type="PROSITE" id="PS50853"/>
    </source>
</evidence>
<feature type="domain" description="VWFC" evidence="4">
    <location>
        <begin position="846"/>
        <end position="920"/>
    </location>
</feature>
<dbReference type="InterPro" id="IPR001007">
    <property type="entry name" value="VWF_dom"/>
</dbReference>
<dbReference type="Gene3D" id="2.60.40.10">
    <property type="entry name" value="Immunoglobulins"/>
    <property type="match status" value="2"/>
</dbReference>
<keyword evidence="7" id="KW-1185">Reference proteome</keyword>
<dbReference type="GO" id="GO:0045597">
    <property type="term" value="P:positive regulation of cell differentiation"/>
    <property type="evidence" value="ECO:0007669"/>
    <property type="project" value="TreeGrafter"/>
</dbReference>
<evidence type="ECO:0000313" key="7">
    <source>
        <dbReference type="Proteomes" id="UP000826195"/>
    </source>
</evidence>
<name>A0AAV7J454_COTGL</name>
<keyword evidence="3" id="KW-1133">Transmembrane helix</keyword>
<keyword evidence="1" id="KW-0732">Signal</keyword>
<dbReference type="GO" id="GO:0005178">
    <property type="term" value="F:integrin binding"/>
    <property type="evidence" value="ECO:0007669"/>
    <property type="project" value="TreeGrafter"/>
</dbReference>
<evidence type="ECO:0000313" key="6">
    <source>
        <dbReference type="EMBL" id="KAH0566542.1"/>
    </source>
</evidence>
<sequence>MLMDPVNRGSAWRLGFDTPVNYNDNENYCGGFNVQHNQNKGQCGLCGDDYRLKTPRPNENGGIYGTKTIVKTYREGQEITVNVTLTSNHRGYFKFSLCPLLYQTNSNNNSLSSIIEIEETEECFKQNPILTVDGKNKYILSSYENGNYQVKLVLPKGIICNQCSLRWQWRVANNWGICYDGTGAIGYGEQSDGSKVLISSVVSINGEEFSDLSPSLVVVVVVWWMDLVRVREKKKKEIEKRRTDKGKDRMNIQRKCILLLIFIISTTITTVLCKFKQKNEFIQDEKIGNLHRRRIRTIKDETSNHSNNGQDKIPGVISLDEMTPLQQNNFTGNNLSEIISTTNLTGKLLQLKQIHYNEKINYTINNSSSIIYDEDYKKNETYDKNNAKDIINNLNGTSTISMPIFETLVTNFSRARALDIPSSSLEPTNSLSANLTDLSDVSMDENDKQIEGGEYILHNNETNFKISPIIFSREQKCIEPNNKTYQVGEIIIRGCSEKCICGKNGTVDDCQPIYCENPLVKAIDYQSTGTCNFIGNDNVNKTIDIGQHIEDGCTRICTCETGGILNCKPRCPLLNANNYNDNDNDDDEKKNKSNLQNSDNNDRCVKLEDPRDSCCTITYCDVSIGEHELMASTDATPSATTIKSLKNKTDEILTNIYMNNDQIKILNSTAIKILLPTELININKTIVEVSKNNYIWKRKNFNKEGIIANLEPSSVYYIRIKTQDKNNKTISTISVVTLPSSSSLPQINILKNKITNNSTTIKIDSKDSCSYRGKLYQIGSEWYDECINFCVCEKGPKTQCVTIECPTDFGLDVLDPNCLDWETVPFNFVPKAPQCCPEEVRCRNNGSCNYEGVVYDNWNEIPNNITGCDKRCYCEMGNISCQPACPPVPALPPDTLSCSSNQAILTKLPDDECCLHWICGSQVNNNENYNTFMPETNSTVFVDETVSSIGSLMSGNNVANGMKKNWQSFITADENYKKINQNNKTIPLSNLTSTKDIFNKKNNNNNDNSHNNSDIVNNFSFVDSTTKPIISSYNGPYNPNYKLSGSSASIDVNSNNDNNNNNNVKDKFFKSKLNEAKKIIDPTKSSYHNNKVTTQSFPGPLSPDRLPSSLASKDYFSITINPMVVINNSNNIDNKTQFYQNNGDKISSSNKFNKNKFINIDGFNKQVTVPSTGDNYSSLLESSTKSEIPSIPSINFDKIKFDKNKFSPSDKLNHLTNFNYPELSQDTKQHYDTSLSSSLLPQQEINKNDKFLKPEIKAQKNENGEITSYHIHTPHIPSSPQQIEELLAHITQHDSHVNSFHIYPTTSSSSPPLSLPSSSSSSLSSLLTNLNHPFVGIGGPIKSDLPDTSSGHIYSSLGFPLHGDGVAASEYLNKVSGQLSSSFNNEIIIKSLDAIDDSTIRILFTVPSVLVGLFGRVELRYTNEIMNSDLSTWKSQIFIPPNDLIATPQLEFELDGLEPSTEYKLKVTVILRNDQINNNNNNNNNPTSKIYSVKTLDRYTDNKNKHTLIKGTTESTKIMTTEISSPPQIFIDAGLKVIETNFSWIKVEWKKFTEFEIKFIDGIQLRYKEYDSKVYTTTPLIHRAVTSWIIEGLKPATTYQIGISIIPFPGQTTELYSEKTIQITTSIEPDPYSFDVKVEIKMIKSQEIELSWSGVPYPEDKYVNIYRAIYQSDSGKGDTSTFKIAKRDSPAKTIISDLKPGTRYRLWLEIYLTNGKIKKSNVQDFITKPGIDLLHTASTGNIYQSGKYGITASAAAVSIPSSHQENNNNNNHNSKIINNNLNNINDNNNNNNNNYYGPLVIVAIVASLAILSTLILLMMLMKRRSSNKAEISSSRKTTASAAYDNPSYKVEIQQETMDL</sequence>
<dbReference type="Proteomes" id="UP000826195">
    <property type="component" value="Unassembled WGS sequence"/>
</dbReference>
<proteinExistence type="predicted"/>
<dbReference type="GO" id="GO:0005615">
    <property type="term" value="C:extracellular space"/>
    <property type="evidence" value="ECO:0007669"/>
    <property type="project" value="TreeGrafter"/>
</dbReference>
<evidence type="ECO:0000256" key="2">
    <source>
        <dbReference type="SAM" id="MobiDB-lite"/>
    </source>
</evidence>
<dbReference type="SMART" id="SM00060">
    <property type="entry name" value="FN3"/>
    <property type="match status" value="3"/>
</dbReference>
<dbReference type="PANTHER" id="PTHR11348">
    <property type="entry name" value="CONNECTIVE TISSUE GROWTH FACTOR-RELATED"/>
    <property type="match status" value="1"/>
</dbReference>
<feature type="region of interest" description="Disordered" evidence="2">
    <location>
        <begin position="1085"/>
        <end position="1104"/>
    </location>
</feature>
<comment type="caution">
    <text evidence="6">The sequence shown here is derived from an EMBL/GenBank/DDBJ whole genome shotgun (WGS) entry which is preliminary data.</text>
</comment>
<feature type="domain" description="Fibronectin type-III" evidence="5">
    <location>
        <begin position="1634"/>
        <end position="1730"/>
    </location>
</feature>
<dbReference type="PROSITE" id="PS50184">
    <property type="entry name" value="VWFC_2"/>
    <property type="match status" value="2"/>
</dbReference>
<dbReference type="InterPro" id="IPR003961">
    <property type="entry name" value="FN3_dom"/>
</dbReference>
<dbReference type="Pfam" id="PF03067">
    <property type="entry name" value="LPMO_10"/>
    <property type="match status" value="1"/>
</dbReference>
<keyword evidence="3" id="KW-0812">Transmembrane</keyword>
<dbReference type="SUPFAM" id="SSF49265">
    <property type="entry name" value="Fibronectin type III"/>
    <property type="match status" value="1"/>
</dbReference>
<protein>
    <submittedName>
        <fullName evidence="6">Uncharacterized protein</fullName>
    </submittedName>
</protein>
<reference evidence="6 7" key="1">
    <citation type="journal article" date="2021" name="J. Hered.">
        <title>A chromosome-level genome assembly of the parasitoid wasp, Cotesia glomerata (Hymenoptera: Braconidae).</title>
        <authorList>
            <person name="Pinto B.J."/>
            <person name="Weis J.J."/>
            <person name="Gamble T."/>
            <person name="Ode P.J."/>
            <person name="Paul R."/>
            <person name="Zaspel J.M."/>
        </authorList>
    </citation>
    <scope>NUCLEOTIDE SEQUENCE [LARGE SCALE GENOMIC DNA]</scope>
    <source>
        <strain evidence="6">CgM1</strain>
    </source>
</reference>
<feature type="transmembrane region" description="Helical" evidence="3">
    <location>
        <begin position="1795"/>
        <end position="1820"/>
    </location>
</feature>
<dbReference type="SMART" id="SM00214">
    <property type="entry name" value="VWC"/>
    <property type="match status" value="2"/>
</dbReference>
<dbReference type="PANTHER" id="PTHR11348:SF34">
    <property type="entry name" value="EPIDERMAL CELL SURFACE RECEPTOR-RELATED"/>
    <property type="match status" value="1"/>
</dbReference>
<feature type="compositionally biased region" description="Polar residues" evidence="2">
    <location>
        <begin position="1085"/>
        <end position="1097"/>
    </location>
</feature>
<dbReference type="InterPro" id="IPR036116">
    <property type="entry name" value="FN3_sf"/>
</dbReference>
<evidence type="ECO:0000256" key="1">
    <source>
        <dbReference type="ARBA" id="ARBA00022729"/>
    </source>
</evidence>
<keyword evidence="3" id="KW-0472">Membrane</keyword>
<dbReference type="GO" id="GO:0007155">
    <property type="term" value="P:cell adhesion"/>
    <property type="evidence" value="ECO:0007669"/>
    <property type="project" value="TreeGrafter"/>
</dbReference>
<organism evidence="6 7">
    <name type="scientific">Cotesia glomerata</name>
    <name type="common">Lepidopteran parasitic wasp</name>
    <name type="synonym">Apanteles glomeratus</name>
    <dbReference type="NCBI Taxonomy" id="32391"/>
    <lineage>
        <taxon>Eukaryota</taxon>
        <taxon>Metazoa</taxon>
        <taxon>Ecdysozoa</taxon>
        <taxon>Arthropoda</taxon>
        <taxon>Hexapoda</taxon>
        <taxon>Insecta</taxon>
        <taxon>Pterygota</taxon>
        <taxon>Neoptera</taxon>
        <taxon>Endopterygota</taxon>
        <taxon>Hymenoptera</taxon>
        <taxon>Apocrita</taxon>
        <taxon>Ichneumonoidea</taxon>
        <taxon>Braconidae</taxon>
        <taxon>Microgastrinae</taxon>
        <taxon>Cotesia</taxon>
    </lineage>
</organism>
<feature type="domain" description="VWFC" evidence="4">
    <location>
        <begin position="767"/>
        <end position="843"/>
    </location>
</feature>
<evidence type="ECO:0000256" key="3">
    <source>
        <dbReference type="SAM" id="Phobius"/>
    </source>
</evidence>
<dbReference type="PROSITE" id="PS50853">
    <property type="entry name" value="FN3"/>
    <property type="match status" value="1"/>
</dbReference>
<dbReference type="EMBL" id="JAHXZJ010000001">
    <property type="protein sequence ID" value="KAH0566542.1"/>
    <property type="molecule type" value="Genomic_DNA"/>
</dbReference>
<dbReference type="InterPro" id="IPR013783">
    <property type="entry name" value="Ig-like_fold"/>
</dbReference>
<dbReference type="InterPro" id="IPR050941">
    <property type="entry name" value="CCN"/>
</dbReference>
<gene>
    <name evidence="6" type="ORF">KQX54_001239</name>
</gene>
<dbReference type="InterPro" id="IPR004302">
    <property type="entry name" value="Cellulose/chitin-bd_N"/>
</dbReference>
<evidence type="ECO:0000259" key="4">
    <source>
        <dbReference type="PROSITE" id="PS50184"/>
    </source>
</evidence>